<organism evidence="9 10">
    <name type="scientific">Pararcticibacter amylolyticus</name>
    <dbReference type="NCBI Taxonomy" id="2173175"/>
    <lineage>
        <taxon>Bacteria</taxon>
        <taxon>Pseudomonadati</taxon>
        <taxon>Bacteroidota</taxon>
        <taxon>Sphingobacteriia</taxon>
        <taxon>Sphingobacteriales</taxon>
        <taxon>Sphingobacteriaceae</taxon>
        <taxon>Pararcticibacter</taxon>
    </lineage>
</organism>
<evidence type="ECO:0000256" key="4">
    <source>
        <dbReference type="ARBA" id="ARBA00023136"/>
    </source>
</evidence>
<feature type="domain" description="RagB/SusD" evidence="7">
    <location>
        <begin position="316"/>
        <end position="499"/>
    </location>
</feature>
<keyword evidence="10" id="KW-1185">Reference proteome</keyword>
<evidence type="ECO:0000256" key="6">
    <source>
        <dbReference type="SAM" id="SignalP"/>
    </source>
</evidence>
<feature type="signal peptide" evidence="6">
    <location>
        <begin position="1"/>
        <end position="22"/>
    </location>
</feature>
<feature type="chain" id="PRO_5015674643" evidence="6">
    <location>
        <begin position="23"/>
        <end position="500"/>
    </location>
</feature>
<comment type="similarity">
    <text evidence="2">Belongs to the SusD family.</text>
</comment>
<evidence type="ECO:0000259" key="7">
    <source>
        <dbReference type="Pfam" id="PF07980"/>
    </source>
</evidence>
<dbReference type="CDD" id="cd08977">
    <property type="entry name" value="SusD"/>
    <property type="match status" value="1"/>
</dbReference>
<dbReference type="OrthoDB" id="1035036at2"/>
<evidence type="ECO:0000256" key="2">
    <source>
        <dbReference type="ARBA" id="ARBA00006275"/>
    </source>
</evidence>
<gene>
    <name evidence="9" type="ORF">DDR33_19360</name>
</gene>
<evidence type="ECO:0000256" key="1">
    <source>
        <dbReference type="ARBA" id="ARBA00004442"/>
    </source>
</evidence>
<evidence type="ECO:0000256" key="3">
    <source>
        <dbReference type="ARBA" id="ARBA00022729"/>
    </source>
</evidence>
<dbReference type="Gene3D" id="1.25.40.390">
    <property type="match status" value="1"/>
</dbReference>
<dbReference type="InterPro" id="IPR033985">
    <property type="entry name" value="SusD-like_N"/>
</dbReference>
<dbReference type="Pfam" id="PF07980">
    <property type="entry name" value="SusD_RagB"/>
    <property type="match status" value="1"/>
</dbReference>
<protein>
    <submittedName>
        <fullName evidence="9">RagB/SusD family nutrient uptake outer membrane protein</fullName>
    </submittedName>
</protein>
<evidence type="ECO:0000256" key="5">
    <source>
        <dbReference type="ARBA" id="ARBA00023237"/>
    </source>
</evidence>
<evidence type="ECO:0000313" key="9">
    <source>
        <dbReference type="EMBL" id="PWG79005.1"/>
    </source>
</evidence>
<dbReference type="GO" id="GO:0009279">
    <property type="term" value="C:cell outer membrane"/>
    <property type="evidence" value="ECO:0007669"/>
    <property type="project" value="UniProtKB-SubCell"/>
</dbReference>
<dbReference type="InterPro" id="IPR011990">
    <property type="entry name" value="TPR-like_helical_dom_sf"/>
</dbReference>
<comment type="subcellular location">
    <subcellularLocation>
        <location evidence="1">Cell outer membrane</location>
    </subcellularLocation>
</comment>
<dbReference type="SUPFAM" id="SSF48452">
    <property type="entry name" value="TPR-like"/>
    <property type="match status" value="1"/>
</dbReference>
<dbReference type="Proteomes" id="UP000245647">
    <property type="component" value="Unassembled WGS sequence"/>
</dbReference>
<evidence type="ECO:0000259" key="8">
    <source>
        <dbReference type="Pfam" id="PF14322"/>
    </source>
</evidence>
<keyword evidence="3 6" id="KW-0732">Signal</keyword>
<keyword evidence="5" id="KW-0998">Cell outer membrane</keyword>
<reference evidence="9 10" key="1">
    <citation type="submission" date="2018-04" db="EMBL/GenBank/DDBJ databases">
        <title>Pedobacter chongqingensis sp. nov., isolated from a rottenly hemp rope.</title>
        <authorList>
            <person name="Cai Y."/>
        </authorList>
    </citation>
    <scope>NUCLEOTIDE SEQUENCE [LARGE SCALE GENOMIC DNA]</scope>
    <source>
        <strain evidence="9 10">FJ4-8</strain>
    </source>
</reference>
<accession>A0A2U2PCC0</accession>
<dbReference type="InterPro" id="IPR012944">
    <property type="entry name" value="SusD_RagB_dom"/>
</dbReference>
<name>A0A2U2PCC0_9SPHI</name>
<dbReference type="RefSeq" id="WP_109417448.1">
    <property type="nucleotide sequence ID" value="NZ_QEAS01000018.1"/>
</dbReference>
<keyword evidence="4" id="KW-0472">Membrane</keyword>
<feature type="domain" description="SusD-like N-terminal" evidence="8">
    <location>
        <begin position="23"/>
        <end position="226"/>
    </location>
</feature>
<comment type="caution">
    <text evidence="9">The sequence shown here is derived from an EMBL/GenBank/DDBJ whole genome shotgun (WGS) entry which is preliminary data.</text>
</comment>
<dbReference type="Pfam" id="PF14322">
    <property type="entry name" value="SusD-like_3"/>
    <property type="match status" value="1"/>
</dbReference>
<evidence type="ECO:0000313" key="10">
    <source>
        <dbReference type="Proteomes" id="UP000245647"/>
    </source>
</evidence>
<proteinExistence type="inferred from homology"/>
<sequence length="500" mass="56621">MKKILVCSIVLTLVLCTSSCNKWLELKPQDGITGGDFWKTKEQVQAAVTGIYASLLKDPLVNNLFVWGELRADMIAATTRTTIDEQNLMTTNILSSNGYTNWGIVYSTINYCNTVIKFAPQVLKSDPTLSQDELDAYMAEAYGIRGLMYFYLLRVFGEVPLKLDPSSSDKDIERIAKSSKDEVSRQIISDLDFADKHAFITYGSTAKDKGRITKYTVNAMQADVYLWMEDYQKALDACDKLVNSGKFGLITESSQSRWFSILYYLQNSNESIFEIQFDKQRLNPFYNMFGASTRRFEVNPVVMDEIYTVNIENPSLYDFRGNGASVNSSINVVWKYAGANGGQGDLEGRSIDDYTSHWIVYRYADILLMKAEALTWLGKGAEALSLVKTIRARAHALAATEQNPDPEDQEGISDYILSERAREFAFEGKRWFDVLRHAKRNNYSTSAFNRMLDIVVVNAPGNSQQAVRNKYRDFNSHYLPVNADELTRGGGLLEQNPFYK</sequence>
<dbReference type="EMBL" id="QEAS01000018">
    <property type="protein sequence ID" value="PWG79005.1"/>
    <property type="molecule type" value="Genomic_DNA"/>
</dbReference>
<dbReference type="AlphaFoldDB" id="A0A2U2PCC0"/>